<dbReference type="InterPro" id="IPR004401">
    <property type="entry name" value="YbaB/EbfC"/>
</dbReference>
<reference evidence="1 2" key="1">
    <citation type="journal article" date="2019" name="Int. J. Syst. Evol. Microbiol.">
        <title>The Global Catalogue of Microorganisms (GCM) 10K type strain sequencing project: providing services to taxonomists for standard genome sequencing and annotation.</title>
        <authorList>
            <consortium name="The Broad Institute Genomics Platform"/>
            <consortium name="The Broad Institute Genome Sequencing Center for Infectious Disease"/>
            <person name="Wu L."/>
            <person name="Ma J."/>
        </authorList>
    </citation>
    <scope>NUCLEOTIDE SEQUENCE [LARGE SCALE GENOMIC DNA]</scope>
    <source>
        <strain evidence="1 2">JCM 16001</strain>
    </source>
</reference>
<organism evidence="1 2">
    <name type="scientific">Glycomyces endophyticus</name>
    <dbReference type="NCBI Taxonomy" id="480996"/>
    <lineage>
        <taxon>Bacteria</taxon>
        <taxon>Bacillati</taxon>
        <taxon>Actinomycetota</taxon>
        <taxon>Actinomycetes</taxon>
        <taxon>Glycomycetales</taxon>
        <taxon>Glycomycetaceae</taxon>
        <taxon>Glycomyces</taxon>
    </lineage>
</organism>
<sequence length="130" mass="13426">MDIAERRRHDSLAEDALVTSELEARLRDLTGRLGTLRRRVASASGAIGRATVRAASDDGEVTVTVDLSGAVVGIEFGPAIRSMRETDLAAMVVAVYGRAVAQASRLAADLGACVRDAALPGGDPACPPLA</sequence>
<dbReference type="RefSeq" id="WP_344490804.1">
    <property type="nucleotide sequence ID" value="NZ_BAAAQF010000022.1"/>
</dbReference>
<comment type="caution">
    <text evidence="1">The sequence shown here is derived from an EMBL/GenBank/DDBJ whole genome shotgun (WGS) entry which is preliminary data.</text>
</comment>
<accession>A0ABN2HMJ8</accession>
<gene>
    <name evidence="1" type="ORF">GCM10009830_42480</name>
</gene>
<evidence type="ECO:0000313" key="1">
    <source>
        <dbReference type="EMBL" id="GAA1690335.1"/>
    </source>
</evidence>
<name>A0ABN2HMJ8_9ACTN</name>
<dbReference type="InterPro" id="IPR036894">
    <property type="entry name" value="YbaB-like_sf"/>
</dbReference>
<protein>
    <recommendedName>
        <fullName evidence="3">YbaB/EbfC family DNA-binding protein</fullName>
    </recommendedName>
</protein>
<keyword evidence="2" id="KW-1185">Reference proteome</keyword>
<evidence type="ECO:0000313" key="2">
    <source>
        <dbReference type="Proteomes" id="UP001499851"/>
    </source>
</evidence>
<dbReference type="Proteomes" id="UP001499851">
    <property type="component" value="Unassembled WGS sequence"/>
</dbReference>
<dbReference type="EMBL" id="BAAAQF010000022">
    <property type="protein sequence ID" value="GAA1690335.1"/>
    <property type="molecule type" value="Genomic_DNA"/>
</dbReference>
<proteinExistence type="predicted"/>
<dbReference type="Pfam" id="PF02575">
    <property type="entry name" value="YbaB_DNA_bd"/>
    <property type="match status" value="1"/>
</dbReference>
<dbReference type="Gene3D" id="3.30.1310.10">
    <property type="entry name" value="Nucleoid-associated protein YbaB-like domain"/>
    <property type="match status" value="1"/>
</dbReference>
<evidence type="ECO:0008006" key="3">
    <source>
        <dbReference type="Google" id="ProtNLM"/>
    </source>
</evidence>
<dbReference type="SUPFAM" id="SSF82607">
    <property type="entry name" value="YbaB-like"/>
    <property type="match status" value="1"/>
</dbReference>